<organism evidence="2 3">
    <name type="scientific">Rhodobacter ferrooxidans</name>
    <dbReference type="NCBI Taxonomy" id="371731"/>
    <lineage>
        <taxon>Bacteria</taxon>
        <taxon>Pseudomonadati</taxon>
        <taxon>Pseudomonadota</taxon>
        <taxon>Alphaproteobacteria</taxon>
        <taxon>Rhodobacterales</taxon>
        <taxon>Rhodobacter group</taxon>
        <taxon>Rhodobacter</taxon>
    </lineage>
</organism>
<evidence type="ECO:0000256" key="1">
    <source>
        <dbReference type="SAM" id="SignalP"/>
    </source>
</evidence>
<proteinExistence type="predicted"/>
<accession>C8S574</accession>
<reference evidence="2 3" key="1">
    <citation type="submission" date="2009-08" db="EMBL/GenBank/DDBJ databases">
        <title>The draft genome of Rhodobacter sp. SW2.</title>
        <authorList>
            <consortium name="US DOE Joint Genome Institute (JGI-PGF)"/>
            <person name="Lucas S."/>
            <person name="Copeland A."/>
            <person name="Lapidus A."/>
            <person name="Glavina del Rio T."/>
            <person name="Tice H."/>
            <person name="Bruce D."/>
            <person name="Goodwin L."/>
            <person name="Pitluck S."/>
            <person name="Larimer F."/>
            <person name="Land M.L."/>
            <person name="Hauser L."/>
            <person name="Emerson D."/>
        </authorList>
    </citation>
    <scope>NUCLEOTIDE SEQUENCE [LARGE SCALE GENOMIC DNA]</scope>
    <source>
        <strain evidence="2 3">SW2</strain>
    </source>
</reference>
<feature type="signal peptide" evidence="1">
    <location>
        <begin position="1"/>
        <end position="20"/>
    </location>
</feature>
<sequence>MRIKLAAMLLACGLAGAAGAETEVDAYGLGPHKPNPEEWIKLDDAVSLRVRIVHDKSGELAPTITRAEVLRLEVAFTAANGAKDRPLRFHCKVKFVSPEAEWSDWKADQPCFEGRLAQGLGTFVPLDLDFRFRPKASDPRGTSGVSVQFTEEIANDHLTLTPTFRWEDDSE</sequence>
<evidence type="ECO:0000313" key="3">
    <source>
        <dbReference type="Proteomes" id="UP000010121"/>
    </source>
</evidence>
<gene>
    <name evidence="2" type="ORF">Rsw2DRAFT_3202</name>
</gene>
<protein>
    <submittedName>
        <fullName evidence="2">Uncharacterized protein</fullName>
    </submittedName>
</protein>
<evidence type="ECO:0000313" key="2">
    <source>
        <dbReference type="EMBL" id="EEW23870.1"/>
    </source>
</evidence>
<keyword evidence="1" id="KW-0732">Signal</keyword>
<name>C8S574_9RHOB</name>
<feature type="chain" id="PRO_5002989819" evidence="1">
    <location>
        <begin position="21"/>
        <end position="171"/>
    </location>
</feature>
<dbReference type="AlphaFoldDB" id="C8S574"/>
<comment type="caution">
    <text evidence="2">The sequence shown here is derived from an EMBL/GenBank/DDBJ whole genome shotgun (WGS) entry which is preliminary data.</text>
</comment>
<dbReference type="STRING" id="371731.Rsw2DRAFT_3202"/>
<dbReference type="RefSeq" id="WP_008032830.1">
    <property type="nucleotide sequence ID" value="NZ_ACYY01000031.1"/>
</dbReference>
<dbReference type="EMBL" id="ACYY01000031">
    <property type="protein sequence ID" value="EEW23870.1"/>
    <property type="molecule type" value="Genomic_DNA"/>
</dbReference>
<dbReference type="Proteomes" id="UP000010121">
    <property type="component" value="Unassembled WGS sequence"/>
</dbReference>
<keyword evidence="3" id="KW-1185">Reference proteome</keyword>